<keyword evidence="3" id="KW-0614">Plasmid</keyword>
<feature type="region of interest" description="Disordered" evidence="1">
    <location>
        <begin position="22"/>
        <end position="46"/>
    </location>
</feature>
<evidence type="ECO:0000256" key="2">
    <source>
        <dbReference type="SAM" id="Phobius"/>
    </source>
</evidence>
<keyword evidence="2" id="KW-1133">Transmembrane helix</keyword>
<feature type="transmembrane region" description="Helical" evidence="2">
    <location>
        <begin position="156"/>
        <end position="177"/>
    </location>
</feature>
<dbReference type="EMBL" id="JAKXMK010000002">
    <property type="protein sequence ID" value="MCH6164406.1"/>
    <property type="molecule type" value="Genomic_DNA"/>
</dbReference>
<feature type="transmembrane region" description="Helical" evidence="2">
    <location>
        <begin position="112"/>
        <end position="136"/>
    </location>
</feature>
<feature type="transmembrane region" description="Helical" evidence="2">
    <location>
        <begin position="230"/>
        <end position="254"/>
    </location>
</feature>
<accession>A0ABS9T7W8</accession>
<organism evidence="3 4">
    <name type="scientific">Pseudonocardia alaniniphila</name>
    <dbReference type="NCBI Taxonomy" id="75291"/>
    <lineage>
        <taxon>Bacteria</taxon>
        <taxon>Bacillati</taxon>
        <taxon>Actinomycetota</taxon>
        <taxon>Actinomycetes</taxon>
        <taxon>Pseudonocardiales</taxon>
        <taxon>Pseudonocardiaceae</taxon>
        <taxon>Pseudonocardia</taxon>
    </lineage>
</organism>
<feature type="transmembrane region" description="Helical" evidence="2">
    <location>
        <begin position="52"/>
        <end position="73"/>
    </location>
</feature>
<dbReference type="RefSeq" id="WP_241034605.1">
    <property type="nucleotide sequence ID" value="NZ_BAAAJF010000034.1"/>
</dbReference>
<feature type="transmembrane region" description="Helical" evidence="2">
    <location>
        <begin position="290"/>
        <end position="309"/>
    </location>
</feature>
<feature type="transmembrane region" description="Helical" evidence="2">
    <location>
        <begin position="266"/>
        <end position="284"/>
    </location>
</feature>
<evidence type="ECO:0000313" key="3">
    <source>
        <dbReference type="EMBL" id="MCH6164406.1"/>
    </source>
</evidence>
<keyword evidence="2" id="KW-0472">Membrane</keyword>
<feature type="transmembrane region" description="Helical" evidence="2">
    <location>
        <begin position="79"/>
        <end position="100"/>
    </location>
</feature>
<evidence type="ECO:0000256" key="1">
    <source>
        <dbReference type="SAM" id="MobiDB-lite"/>
    </source>
</evidence>
<protein>
    <submittedName>
        <fullName evidence="3">Uncharacterized protein</fullName>
    </submittedName>
</protein>
<proteinExistence type="predicted"/>
<name>A0ABS9T7W8_9PSEU</name>
<reference evidence="3 4" key="1">
    <citation type="submission" date="2022-03" db="EMBL/GenBank/DDBJ databases">
        <title>Pseudonocardia alaer sp. nov., a novel actinomycete isolated from reed forest soil.</title>
        <authorList>
            <person name="Wang L."/>
        </authorList>
    </citation>
    <scope>NUCLEOTIDE SEQUENCE [LARGE SCALE GENOMIC DNA]</scope>
    <source>
        <strain evidence="3 4">Y-16303</strain>
        <plasmid evidence="3">unnamed</plasmid>
    </source>
</reference>
<evidence type="ECO:0000313" key="4">
    <source>
        <dbReference type="Proteomes" id="UP001299970"/>
    </source>
</evidence>
<keyword evidence="2" id="KW-0812">Transmembrane</keyword>
<feature type="transmembrane region" description="Helical" evidence="2">
    <location>
        <begin position="321"/>
        <end position="340"/>
    </location>
</feature>
<feature type="transmembrane region" description="Helical" evidence="2">
    <location>
        <begin position="355"/>
        <end position="374"/>
    </location>
</feature>
<comment type="caution">
    <text evidence="3">The sequence shown here is derived from an EMBL/GenBank/DDBJ whole genome shotgun (WGS) entry which is preliminary data.</text>
</comment>
<sequence>MTTPPPEVPLAQPADVGRFSRALPHRPTISNPAARGRTPADPGRGRFARQPALGLAGLLLVVPVAVLIAVGAGGPEPSALVLGPLVTFALPAVAMIAFWWEDWPGSSLRPGWSGLLDTGLVIVAAILLAMLGQIVVGHLDVRGIFDPAPGPGHFTTYPATLPLAGTAFVAILQLTLVCEGWPLRRLGRFAAGVAALAVSWVVALALYAAVVDVDAAPGSGLTAHSGPLPGAEVGAILAVIGAWQVLFFVVWRGWPFAEWRQRWQRIAAGNIVVIGGGLLTYALVHDLAGVPSAAITAGAGSFIAAGLVIGMLFEGWIRSRVGSFLIVVLLAAALYVVLTVCADNLSWTKATPQDWVGHVALNSIGTSVVLYVGIGRRWPFSMPDEAPSPA</sequence>
<keyword evidence="4" id="KW-1185">Reference proteome</keyword>
<dbReference type="Proteomes" id="UP001299970">
    <property type="component" value="Unassembled WGS sequence"/>
</dbReference>
<gene>
    <name evidence="3" type="ORF">MMF94_01825</name>
</gene>
<feature type="transmembrane region" description="Helical" evidence="2">
    <location>
        <begin position="189"/>
        <end position="210"/>
    </location>
</feature>
<geneLocation type="plasmid" evidence="3">
    <name>unnamed</name>
</geneLocation>